<geneLocation type="plasmid" evidence="1 2">
    <name>pHTS96</name>
</geneLocation>
<sequence length="119" mass="13919">MGASDWAGRMCMRLEEEFDISEDRALRITTLVRLLRGEGYEDVFGEYGSERHQKLQEQLIDELDKSLLEQSGNTIEERWNNLMDELDCQSRADNGVYLIPWEEHNTDDWQNPGVARSRP</sequence>
<evidence type="ECO:0000313" key="2">
    <source>
        <dbReference type="Proteomes" id="UP000637819"/>
    </source>
</evidence>
<keyword evidence="2" id="KW-1185">Reference proteome</keyword>
<dbReference type="AlphaFoldDB" id="A0A8T8E8Q1"/>
<dbReference type="OrthoDB" id="299471at2157"/>
<gene>
    <name evidence="1" type="ORF">JMJ58_24580</name>
</gene>
<dbReference type="GeneID" id="62878374"/>
<dbReference type="EMBL" id="CP069193">
    <property type="protein sequence ID" value="QRV18023.1"/>
    <property type="molecule type" value="Genomic_DNA"/>
</dbReference>
<evidence type="ECO:0000313" key="1">
    <source>
        <dbReference type="EMBL" id="QRV18023.1"/>
    </source>
</evidence>
<dbReference type="KEGG" id="hsal:JMJ58_24580"/>
<name>A0A8T8E8Q1_9EURY</name>
<proteinExistence type="predicted"/>
<dbReference type="Proteomes" id="UP000637819">
    <property type="component" value="Plasmid pHTS96"/>
</dbReference>
<organism evidence="1 2">
    <name type="scientific">Haloterrigena salifodinae</name>
    <dbReference type="NCBI Taxonomy" id="2675099"/>
    <lineage>
        <taxon>Archaea</taxon>
        <taxon>Methanobacteriati</taxon>
        <taxon>Methanobacteriota</taxon>
        <taxon>Stenosarchaea group</taxon>
        <taxon>Halobacteria</taxon>
        <taxon>Halobacteriales</taxon>
        <taxon>Natrialbaceae</taxon>
        <taxon>Haloterrigena</taxon>
    </lineage>
</organism>
<reference evidence="1 2" key="1">
    <citation type="submission" date="2021-01" db="EMBL/GenBank/DDBJ databases">
        <title>Genome Sequence and Methylation Pattern of Haloterrigena salifodinae BOL5-1, An Extremely Halophilic Archaeon from a Bolivian Salt Mine.</title>
        <authorList>
            <person name="DasSarma P."/>
            <person name="Anton B.P."/>
            <person name="DasSarma S.L."/>
            <person name="von Ehrenheim H.A.L."/>
            <person name="Martinez F.L."/>
            <person name="Guzman D."/>
            <person name="Roberts R.J."/>
            <person name="DasSarma S."/>
        </authorList>
    </citation>
    <scope>NUCLEOTIDE SEQUENCE [LARGE SCALE GENOMIC DNA]</scope>
    <source>
        <strain evidence="1 2">BOL5-1</strain>
        <plasmid evidence="1 2">pHTS96</plasmid>
    </source>
</reference>
<protein>
    <submittedName>
        <fullName evidence="1">Uncharacterized protein</fullName>
    </submittedName>
</protein>
<keyword evidence="1" id="KW-0614">Plasmid</keyword>
<accession>A0A8T8E8Q1</accession>
<dbReference type="RefSeq" id="WP_204749928.1">
    <property type="nucleotide sequence ID" value="NZ_CP069193.1"/>
</dbReference>